<keyword evidence="2" id="KW-1185">Reference proteome</keyword>
<evidence type="ECO:0000313" key="2">
    <source>
        <dbReference type="Proteomes" id="UP000580910"/>
    </source>
</evidence>
<dbReference type="RefSeq" id="WP_182536811.1">
    <property type="nucleotide sequence ID" value="NZ_JACGXA010000001.1"/>
</dbReference>
<protein>
    <recommendedName>
        <fullName evidence="3">Sulfotransferase family protein</fullName>
    </recommendedName>
</protein>
<evidence type="ECO:0000313" key="1">
    <source>
        <dbReference type="EMBL" id="MBA8802386.1"/>
    </source>
</evidence>
<comment type="caution">
    <text evidence="1">The sequence shown here is derived from an EMBL/GenBank/DDBJ whole genome shotgun (WGS) entry which is preliminary data.</text>
</comment>
<evidence type="ECO:0008006" key="3">
    <source>
        <dbReference type="Google" id="ProtNLM"/>
    </source>
</evidence>
<name>A0A7W3IXC0_9ACTN</name>
<proteinExistence type="predicted"/>
<dbReference type="InterPro" id="IPR027417">
    <property type="entry name" value="P-loop_NTPase"/>
</dbReference>
<dbReference type="Proteomes" id="UP000580910">
    <property type="component" value="Unassembled WGS sequence"/>
</dbReference>
<dbReference type="SUPFAM" id="SSF52540">
    <property type="entry name" value="P-loop containing nucleoside triphosphate hydrolases"/>
    <property type="match status" value="1"/>
</dbReference>
<organism evidence="1 2">
    <name type="scientific">Nocardioides ginsengisegetis</name>
    <dbReference type="NCBI Taxonomy" id="661491"/>
    <lineage>
        <taxon>Bacteria</taxon>
        <taxon>Bacillati</taxon>
        <taxon>Actinomycetota</taxon>
        <taxon>Actinomycetes</taxon>
        <taxon>Propionibacteriales</taxon>
        <taxon>Nocardioidaceae</taxon>
        <taxon>Nocardioides</taxon>
    </lineage>
</organism>
<dbReference type="AlphaFoldDB" id="A0A7W3IXC0"/>
<accession>A0A7W3IXC0</accession>
<reference evidence="1 2" key="1">
    <citation type="submission" date="2020-07" db="EMBL/GenBank/DDBJ databases">
        <title>Sequencing the genomes of 1000 actinobacteria strains.</title>
        <authorList>
            <person name="Klenk H.-P."/>
        </authorList>
    </citation>
    <scope>NUCLEOTIDE SEQUENCE [LARGE SCALE GENOMIC DNA]</scope>
    <source>
        <strain evidence="1 2">DSM 21349</strain>
    </source>
</reference>
<gene>
    <name evidence="1" type="ORF">FB382_000677</name>
</gene>
<sequence length="342" mass="35994">MAERVVLHVGLMKSGTSYLQQRLTANRDLLAAGGVLFPGQVWRDQVLAVSDVLGRKQAGPATAGRWRGLVDEVAEHDGTAVVSMEFLGPARPERIAEVVGSFGETPVEVVLTLRDLGRGVPAMWQEALQNGGTLTWHGYVDLLHGKRKPAQAFWRQQGMARIVGNWVAAVGPDRVTIVTVPPPGAPAGVLWDRFCAAARIPGEGCVDVRPANTSLDAASAVLLRSLNEALAGDEVSAGDYHTLVKFGLAKRVLAGRTDAPAIGFEPPEWLRDRSAEIVVRLGASGARVVGDLADLVPTSVAGVDPDGLPAEAIAAAAVAALRGSVVLRAGERRQPTVTSETV</sequence>
<dbReference type="EMBL" id="JACGXA010000001">
    <property type="protein sequence ID" value="MBA8802386.1"/>
    <property type="molecule type" value="Genomic_DNA"/>
</dbReference>